<sequence length="379" mass="41710">MRLRTAYALVFAVLFAIVSADAVADAPRLFEVSNVNVDVTADSASSARAQALLIGQSKAFKVLLERLTLQAYHNRLPDLSTAQVTELVQDFTVAEEKTSSVRYIAKLNYHFHAKGVRALLDEYGLPFAETASKPVLMLPVYQAAGALSLWDEPNPWRAAWVNYSQNGPGTGLVPMILPVGDLNDVRTIGAEQAIEGDMARLEEIARRYDAGDVVVAHGVLRMDSYNGLPELEVYLTRFGTALQEHTVVKSFTSEPGGDVSKLLYRAAAQLTAQVEDNWKQDNLIQTGSAQLLPISVPVRDLSDWVRVRDRLNGVAIIRRADPVLMRRDEVRLNLHFIGDAEQLALSLDQADLTLWEEAGNWYLAQKVSQTPAAVSGAQK</sequence>
<comment type="caution">
    <text evidence="2">The sequence shown here is derived from an EMBL/GenBank/DDBJ whole genome shotgun (WGS) entry which is preliminary data.</text>
</comment>
<feature type="signal peptide" evidence="1">
    <location>
        <begin position="1"/>
        <end position="24"/>
    </location>
</feature>
<dbReference type="EMBL" id="MCGG01000048">
    <property type="protein sequence ID" value="OEJ65581.1"/>
    <property type="molecule type" value="Genomic_DNA"/>
</dbReference>
<reference evidence="3" key="1">
    <citation type="submission" date="2016-07" db="EMBL/GenBank/DDBJ databases">
        <authorList>
            <person name="Florea S."/>
            <person name="Webb J.S."/>
            <person name="Jaromczyk J."/>
            <person name="Schardl C.L."/>
        </authorList>
    </citation>
    <scope>NUCLEOTIDE SEQUENCE [LARGE SCALE GENOMIC DNA]</scope>
    <source>
        <strain evidence="3">MV-1</strain>
    </source>
</reference>
<keyword evidence="3" id="KW-1185">Reference proteome</keyword>
<dbReference type="STRING" id="28181.BEN30_14100"/>
<dbReference type="InterPro" id="IPR018642">
    <property type="entry name" value="DUF2066"/>
</dbReference>
<organism evidence="2 3">
    <name type="scientific">Magnetovibrio blakemorei</name>
    <dbReference type="NCBI Taxonomy" id="28181"/>
    <lineage>
        <taxon>Bacteria</taxon>
        <taxon>Pseudomonadati</taxon>
        <taxon>Pseudomonadota</taxon>
        <taxon>Alphaproteobacteria</taxon>
        <taxon>Rhodospirillales</taxon>
        <taxon>Magnetovibrionaceae</taxon>
        <taxon>Magnetovibrio</taxon>
    </lineage>
</organism>
<evidence type="ECO:0000256" key="1">
    <source>
        <dbReference type="SAM" id="SignalP"/>
    </source>
</evidence>
<protein>
    <recommendedName>
        <fullName evidence="4">DUF2066 domain-containing protein</fullName>
    </recommendedName>
</protein>
<dbReference type="AlphaFoldDB" id="A0A1E5Q5G3"/>
<evidence type="ECO:0000313" key="3">
    <source>
        <dbReference type="Proteomes" id="UP000095347"/>
    </source>
</evidence>
<dbReference type="Pfam" id="PF09839">
    <property type="entry name" value="DUF2066"/>
    <property type="match status" value="1"/>
</dbReference>
<keyword evidence="1" id="KW-0732">Signal</keyword>
<evidence type="ECO:0008006" key="4">
    <source>
        <dbReference type="Google" id="ProtNLM"/>
    </source>
</evidence>
<evidence type="ECO:0000313" key="2">
    <source>
        <dbReference type="EMBL" id="OEJ65581.1"/>
    </source>
</evidence>
<accession>A0A1E5Q5G3</accession>
<dbReference type="Proteomes" id="UP000095347">
    <property type="component" value="Unassembled WGS sequence"/>
</dbReference>
<proteinExistence type="predicted"/>
<feature type="chain" id="PRO_5009184046" description="DUF2066 domain-containing protein" evidence="1">
    <location>
        <begin position="25"/>
        <end position="379"/>
    </location>
</feature>
<dbReference type="RefSeq" id="WP_069958710.1">
    <property type="nucleotide sequence ID" value="NZ_MCGG01000048.1"/>
</dbReference>
<name>A0A1E5Q5G3_9PROT</name>
<gene>
    <name evidence="2" type="ORF">BEN30_14100</name>
</gene>